<evidence type="ECO:0000313" key="2">
    <source>
        <dbReference type="Proteomes" id="UP001203687"/>
    </source>
</evidence>
<dbReference type="EMBL" id="JALPQF010000003">
    <property type="protein sequence ID" value="MCK8479934.1"/>
    <property type="molecule type" value="Genomic_DNA"/>
</dbReference>
<reference evidence="1" key="1">
    <citation type="submission" date="2022-04" db="EMBL/GenBank/DDBJ databases">
        <authorList>
            <person name="Ren T."/>
        </authorList>
    </citation>
    <scope>NUCLEOTIDE SEQUENCE</scope>
    <source>
        <strain evidence="1">F63249</strain>
    </source>
</reference>
<evidence type="ECO:0008006" key="3">
    <source>
        <dbReference type="Google" id="ProtNLM"/>
    </source>
</evidence>
<protein>
    <recommendedName>
        <fullName evidence="3">STAS/SEC14 domain-containing protein</fullName>
    </recommendedName>
</protein>
<proteinExistence type="predicted"/>
<dbReference type="RefSeq" id="WP_248412156.1">
    <property type="nucleotide sequence ID" value="NZ_JALPQF010000003.1"/>
</dbReference>
<keyword evidence="2" id="KW-1185">Reference proteome</keyword>
<dbReference type="Proteomes" id="UP001203687">
    <property type="component" value="Unassembled WGS sequence"/>
</dbReference>
<evidence type="ECO:0000313" key="1">
    <source>
        <dbReference type="EMBL" id="MCK8479934.1"/>
    </source>
</evidence>
<comment type="caution">
    <text evidence="1">The sequence shown here is derived from an EMBL/GenBank/DDBJ whole genome shotgun (WGS) entry which is preliminary data.</text>
</comment>
<organism evidence="1 2">
    <name type="scientific">Psychroserpens algicola</name>
    <dbReference type="NCBI Taxonomy" id="1719034"/>
    <lineage>
        <taxon>Bacteria</taxon>
        <taxon>Pseudomonadati</taxon>
        <taxon>Bacteroidota</taxon>
        <taxon>Flavobacteriia</taxon>
        <taxon>Flavobacteriales</taxon>
        <taxon>Flavobacteriaceae</taxon>
        <taxon>Psychroserpens</taxon>
    </lineage>
</organism>
<gene>
    <name evidence="1" type="ORF">MUY34_04835</name>
</gene>
<sequence>MKFETSKYSKLLEYKKIEFPYGTFYTTKHFVISELNEGIHVDYNLVSDLISAFSEEIKKGLRIGYIANRINSYSFEPQLWLDFNNEYDFLVASAVVSYNDFSYLNSSLEKHFFKKSLKRCHSLDEAIEWMMTLDEFQKTIKRNR</sequence>
<name>A0ABT0H7C3_9FLAO</name>
<accession>A0ABT0H7C3</accession>